<proteinExistence type="predicted"/>
<comment type="caution">
    <text evidence="1">The sequence shown here is derived from an EMBL/GenBank/DDBJ whole genome shotgun (WGS) entry which is preliminary data.</text>
</comment>
<name>A0A8X6HZ46_TRICU</name>
<reference evidence="1" key="1">
    <citation type="submission" date="2020-07" db="EMBL/GenBank/DDBJ databases">
        <title>Multicomponent nature underlies the extraordinary mechanical properties of spider dragline silk.</title>
        <authorList>
            <person name="Kono N."/>
            <person name="Nakamura H."/>
            <person name="Mori M."/>
            <person name="Yoshida Y."/>
            <person name="Ohtoshi R."/>
            <person name="Malay A.D."/>
            <person name="Moran D.A.P."/>
            <person name="Tomita M."/>
            <person name="Numata K."/>
            <person name="Arakawa K."/>
        </authorList>
    </citation>
    <scope>NUCLEOTIDE SEQUENCE</scope>
</reference>
<evidence type="ECO:0000313" key="2">
    <source>
        <dbReference type="Proteomes" id="UP000887116"/>
    </source>
</evidence>
<dbReference type="EMBL" id="BMAO01002913">
    <property type="protein sequence ID" value="GFQ84287.1"/>
    <property type="molecule type" value="Genomic_DNA"/>
</dbReference>
<sequence length="129" mass="14689">MKHGIRKGGNVQELESSVTQRHPLIQILRSTIIPGHQSPFCTSRVSPILSICPECRLRGPFRPSFATCSPVAWWVRRSRDSVAISIFHTAPMDKARCTRLRSRENAVETHLQLKRLESVMPSSRIMKNE</sequence>
<evidence type="ECO:0000313" key="1">
    <source>
        <dbReference type="EMBL" id="GFQ84287.1"/>
    </source>
</evidence>
<accession>A0A8X6HZ46</accession>
<organism evidence="1 2">
    <name type="scientific">Trichonephila clavata</name>
    <name type="common">Joro spider</name>
    <name type="synonym">Nephila clavata</name>
    <dbReference type="NCBI Taxonomy" id="2740835"/>
    <lineage>
        <taxon>Eukaryota</taxon>
        <taxon>Metazoa</taxon>
        <taxon>Ecdysozoa</taxon>
        <taxon>Arthropoda</taxon>
        <taxon>Chelicerata</taxon>
        <taxon>Arachnida</taxon>
        <taxon>Araneae</taxon>
        <taxon>Araneomorphae</taxon>
        <taxon>Entelegynae</taxon>
        <taxon>Araneoidea</taxon>
        <taxon>Nephilidae</taxon>
        <taxon>Trichonephila</taxon>
    </lineage>
</organism>
<dbReference type="Proteomes" id="UP000887116">
    <property type="component" value="Unassembled WGS sequence"/>
</dbReference>
<dbReference type="AlphaFoldDB" id="A0A8X6HZ46"/>
<keyword evidence="2" id="KW-1185">Reference proteome</keyword>
<gene>
    <name evidence="1" type="ORF">TNCT_693191</name>
</gene>
<protein>
    <submittedName>
        <fullName evidence="1">Uncharacterized protein</fullName>
    </submittedName>
</protein>